<evidence type="ECO:0000256" key="1">
    <source>
        <dbReference type="ARBA" id="ARBA00004606"/>
    </source>
</evidence>
<evidence type="ECO:0000256" key="2">
    <source>
        <dbReference type="ARBA" id="ARBA00009105"/>
    </source>
</evidence>
<feature type="region of interest" description="Disordered" evidence="10">
    <location>
        <begin position="820"/>
        <end position="856"/>
    </location>
</feature>
<proteinExistence type="inferred from homology"/>
<evidence type="ECO:0000256" key="3">
    <source>
        <dbReference type="ARBA" id="ARBA00022676"/>
    </source>
</evidence>
<feature type="compositionally biased region" description="Basic and acidic residues" evidence="10">
    <location>
        <begin position="837"/>
        <end position="856"/>
    </location>
</feature>
<dbReference type="InterPro" id="IPR022751">
    <property type="entry name" value="Alpha_mannosyltransferase"/>
</dbReference>
<keyword evidence="3" id="KW-0328">Glycosyltransferase</keyword>
<keyword evidence="8" id="KW-0472">Membrane</keyword>
<dbReference type="Proteomes" id="UP000005666">
    <property type="component" value="Chromosome 6"/>
</dbReference>
<keyword evidence="7" id="KW-1133">Transmembrane helix</keyword>
<keyword evidence="4" id="KW-0808">Transferase</keyword>
<evidence type="ECO:0000313" key="12">
    <source>
        <dbReference type="Proteomes" id="UP000005666"/>
    </source>
</evidence>
<dbReference type="GO" id="GO:0006493">
    <property type="term" value="P:protein O-linked glycosylation"/>
    <property type="evidence" value="ECO:0007669"/>
    <property type="project" value="TreeGrafter"/>
</dbReference>
<dbReference type="InterPro" id="IPR029044">
    <property type="entry name" value="Nucleotide-diphossugar_trans"/>
</dbReference>
<comment type="similarity">
    <text evidence="2">Belongs to the MNN1/MNT family.</text>
</comment>
<dbReference type="eggNOG" id="ENOG502RZ48">
    <property type="taxonomic scope" value="Eukaryota"/>
</dbReference>
<sequence>MLSALIRILRSRRGAKLAVNLAFLVLSVCLWSSLSRKQKKSNELFRSIDDFTTTVGTSIFGESNVKYPPSNPDWNPHYSKYFADLKEKITSIDFIETSENINQFNDKPLSPFDNIPIYDNFIKAKLDSSKLYHNKFSLKYFKDIATVTKCKYYFNNLNQINPGWNNDVNKHSLLINSLNYDKNGKVRGKKSELQVKTTQMKKNLNFINERLRLYDLCFIKNEFNMDDIFNNPVKDSVSLVLDNIAGDTTTTIAENQRVNQFQFEGQMFPYLQKFNSSQEFNSILPRFSIGDGIWYSNGTFPKPLTSVSTYQDFKPDPENEELIHLEYDTKKSVWANWNSMSDLIPSWERGIIISISDAQLFLALKWIATARHNHIKLPIFFMYKDNELSQVSINKLRRVAASDDIKFPTSSNLPKLDTWFVDLTPSINPIMMPEFITFKNKWLASTLNPCKEILFLDTDTINYKDPNFYFETKGYKNSGTLFFRDRYLKVDKKEICSSFHDTLSPSFQESFYFDKLPLFDKQYIVDNVAKNELTTEEHIFKSYFHLDIQHEMESGLMAIDKATHIIPMQMSANFNLFKPFSKCSHGDKEFFWLGFMASGTPFSIDPIKPGTVGEVITDKAGPTVIEKRICNIQIVHFDENKDIMWMNGGANICKYPGYAEADWENPKLQSFTKNFKTLAEYKKYYEQIPMKTDYGIIASEFSNQPWIRRFYHCHNLIWCARYTEELKPLSFEEKETHGELFPLDPEVKKRVDEINFVWATFDTYQVFSKEDIESAIKLARETSGLNKVLDQEAKKKAEAAKKAAAEVKAALEAEIKAKADAEEAKAGVENGLGSIPHDAEGDKKEPAEVVKEVAAP</sequence>
<dbReference type="AlphaFoldDB" id="G8BUX4"/>
<dbReference type="KEGG" id="tpf:TPHA_0F00700"/>
<accession>G8BUX4</accession>
<evidence type="ECO:0000256" key="7">
    <source>
        <dbReference type="ARBA" id="ARBA00022989"/>
    </source>
</evidence>
<evidence type="ECO:0000256" key="8">
    <source>
        <dbReference type="ARBA" id="ARBA00023136"/>
    </source>
</evidence>
<keyword evidence="12" id="KW-1185">Reference proteome</keyword>
<dbReference type="GeneID" id="11535405"/>
<gene>
    <name evidence="11" type="primary">TPHA0F00700</name>
    <name evidence="11" type="ordered locus">TPHA_0F00700</name>
</gene>
<evidence type="ECO:0000256" key="10">
    <source>
        <dbReference type="SAM" id="MobiDB-lite"/>
    </source>
</evidence>
<evidence type="ECO:0000256" key="4">
    <source>
        <dbReference type="ARBA" id="ARBA00022679"/>
    </source>
</evidence>
<dbReference type="OrthoDB" id="430354at2759"/>
<keyword evidence="6" id="KW-0735">Signal-anchor</keyword>
<dbReference type="Pfam" id="PF11051">
    <property type="entry name" value="Mannosyl_trans3"/>
    <property type="match status" value="1"/>
</dbReference>
<evidence type="ECO:0008006" key="13">
    <source>
        <dbReference type="Google" id="ProtNLM"/>
    </source>
</evidence>
<dbReference type="GO" id="GO:0000033">
    <property type="term" value="F:alpha-1,3-mannosyltransferase activity"/>
    <property type="evidence" value="ECO:0007669"/>
    <property type="project" value="TreeGrafter"/>
</dbReference>
<dbReference type="GO" id="GO:0005794">
    <property type="term" value="C:Golgi apparatus"/>
    <property type="evidence" value="ECO:0007669"/>
    <property type="project" value="TreeGrafter"/>
</dbReference>
<evidence type="ECO:0000256" key="5">
    <source>
        <dbReference type="ARBA" id="ARBA00022692"/>
    </source>
</evidence>
<protein>
    <recommendedName>
        <fullName evidence="13">Alpha-1,3-mannosyltransferase</fullName>
    </recommendedName>
</protein>
<reference evidence="11 12" key="1">
    <citation type="journal article" date="2011" name="Proc. Natl. Acad. Sci. U.S.A.">
        <title>Evolutionary erosion of yeast sex chromosomes by mating-type switching accidents.</title>
        <authorList>
            <person name="Gordon J.L."/>
            <person name="Armisen D."/>
            <person name="Proux-Wera E."/>
            <person name="Oheigeartaigh S.S."/>
            <person name="Byrne K.P."/>
            <person name="Wolfe K.H."/>
        </authorList>
    </citation>
    <scope>NUCLEOTIDE SEQUENCE [LARGE SCALE GENOMIC DNA]</scope>
    <source>
        <strain evidence="12">ATCC 24235 / CBS 4417 / NBRC 1672 / NRRL Y-8282 / UCD 70-5</strain>
    </source>
</reference>
<organism evidence="11 12">
    <name type="scientific">Tetrapisispora phaffii (strain ATCC 24235 / CBS 4417 / NBRC 1672 / NRRL Y-8282 / UCD 70-5)</name>
    <name type="common">Yeast</name>
    <name type="synonym">Fabospora phaffii</name>
    <dbReference type="NCBI Taxonomy" id="1071381"/>
    <lineage>
        <taxon>Eukaryota</taxon>
        <taxon>Fungi</taxon>
        <taxon>Dikarya</taxon>
        <taxon>Ascomycota</taxon>
        <taxon>Saccharomycotina</taxon>
        <taxon>Saccharomycetes</taxon>
        <taxon>Saccharomycetales</taxon>
        <taxon>Saccharomycetaceae</taxon>
        <taxon>Tetrapisispora</taxon>
    </lineage>
</organism>
<evidence type="ECO:0000313" key="11">
    <source>
        <dbReference type="EMBL" id="CCE63556.1"/>
    </source>
</evidence>
<evidence type="ECO:0000256" key="9">
    <source>
        <dbReference type="ARBA" id="ARBA00023180"/>
    </source>
</evidence>
<dbReference type="EMBL" id="HE612861">
    <property type="protein sequence ID" value="CCE63556.1"/>
    <property type="molecule type" value="Genomic_DNA"/>
</dbReference>
<keyword evidence="5" id="KW-0812">Transmembrane</keyword>
<name>G8BUX4_TETPH</name>
<dbReference type="PANTHER" id="PTHR31392">
    <property type="entry name" value="ALPHA-1,3-MANNOSYLTRANSFERASE MNN1-RELATED"/>
    <property type="match status" value="1"/>
</dbReference>
<dbReference type="HOGENOM" id="CLU_015387_1_1_1"/>
<keyword evidence="9" id="KW-0325">Glycoprotein</keyword>
<dbReference type="GO" id="GO:0016020">
    <property type="term" value="C:membrane"/>
    <property type="evidence" value="ECO:0007669"/>
    <property type="project" value="UniProtKB-SubCell"/>
</dbReference>
<dbReference type="RefSeq" id="XP_003685990.1">
    <property type="nucleotide sequence ID" value="XM_003685942.1"/>
</dbReference>
<dbReference type="PANTHER" id="PTHR31392:SF1">
    <property type="entry name" value="ALPHA-1,3-MANNOSYLTRANSFERASE MNN1-RELATED"/>
    <property type="match status" value="1"/>
</dbReference>
<comment type="subcellular location">
    <subcellularLocation>
        <location evidence="1">Membrane</location>
        <topology evidence="1">Single-pass type II membrane protein</topology>
    </subcellularLocation>
</comment>
<evidence type="ECO:0000256" key="6">
    <source>
        <dbReference type="ARBA" id="ARBA00022968"/>
    </source>
</evidence>
<dbReference type="SUPFAM" id="SSF53448">
    <property type="entry name" value="Nucleotide-diphospho-sugar transferases"/>
    <property type="match status" value="1"/>
</dbReference>